<gene>
    <name evidence="1" type="ORF">ARMSODRAFT_735162</name>
</gene>
<dbReference type="Gene3D" id="3.80.10.10">
    <property type="entry name" value="Ribonuclease Inhibitor"/>
    <property type="match status" value="1"/>
</dbReference>
<organism evidence="1 2">
    <name type="scientific">Armillaria solidipes</name>
    <dbReference type="NCBI Taxonomy" id="1076256"/>
    <lineage>
        <taxon>Eukaryota</taxon>
        <taxon>Fungi</taxon>
        <taxon>Dikarya</taxon>
        <taxon>Basidiomycota</taxon>
        <taxon>Agaricomycotina</taxon>
        <taxon>Agaricomycetes</taxon>
        <taxon>Agaricomycetidae</taxon>
        <taxon>Agaricales</taxon>
        <taxon>Marasmiineae</taxon>
        <taxon>Physalacriaceae</taxon>
        <taxon>Armillaria</taxon>
    </lineage>
</organism>
<dbReference type="EMBL" id="KZ293491">
    <property type="protein sequence ID" value="PBK60150.1"/>
    <property type="molecule type" value="Genomic_DNA"/>
</dbReference>
<keyword evidence="2" id="KW-1185">Reference proteome</keyword>
<reference evidence="2" key="1">
    <citation type="journal article" date="2017" name="Nat. Ecol. Evol.">
        <title>Genome expansion and lineage-specific genetic innovations in the forest pathogenic fungi Armillaria.</title>
        <authorList>
            <person name="Sipos G."/>
            <person name="Prasanna A.N."/>
            <person name="Walter M.C."/>
            <person name="O'Connor E."/>
            <person name="Balint B."/>
            <person name="Krizsan K."/>
            <person name="Kiss B."/>
            <person name="Hess J."/>
            <person name="Varga T."/>
            <person name="Slot J."/>
            <person name="Riley R."/>
            <person name="Boka B."/>
            <person name="Rigling D."/>
            <person name="Barry K."/>
            <person name="Lee J."/>
            <person name="Mihaltcheva S."/>
            <person name="LaButti K."/>
            <person name="Lipzen A."/>
            <person name="Waldron R."/>
            <person name="Moloney N.M."/>
            <person name="Sperisen C."/>
            <person name="Kredics L."/>
            <person name="Vagvoelgyi C."/>
            <person name="Patrignani A."/>
            <person name="Fitzpatrick D."/>
            <person name="Nagy I."/>
            <person name="Doyle S."/>
            <person name="Anderson J.B."/>
            <person name="Grigoriev I.V."/>
            <person name="Gueldener U."/>
            <person name="Muensterkoetter M."/>
            <person name="Nagy L.G."/>
        </authorList>
    </citation>
    <scope>NUCLEOTIDE SEQUENCE [LARGE SCALE GENOMIC DNA]</scope>
    <source>
        <strain evidence="2">28-4</strain>
    </source>
</reference>
<sequence length="359" mass="40317">MDKSSWSIIKWLPNGVLSEIVRLSGPRELAILLRVAKLFNEIGLPLLYRNVHLNIRQGSSTSAVSFNASIERDPARARMIKSIRLQALDLADAQTKALSYLMNDIQIISKILNPVILQLANVEVFRMTCEFHETAFLSLLEMASFPKMHTLTLAFSSLITSPSISTFIDKHPTLRNVSLQCSSFPGNGLSVVLPVFRHIELLEHISAPFEYFISAMPSARNLTSASIDFSLYGVPEIERTFAALADSAVKDSFKTLVCTTECSYKPLMDYISALIPKIENLTIRSGPLPRFASFDELAKLKHLKRFTHLTIDKDDDALRKAIDRVDDQLFHGLSSTLSLLKLYGTTWSRTNEGWIRAQR</sequence>
<name>A0A2H3ARA8_9AGAR</name>
<protein>
    <recommendedName>
        <fullName evidence="3">F-box domain-containing protein</fullName>
    </recommendedName>
</protein>
<accession>A0A2H3ARA8</accession>
<dbReference type="InterPro" id="IPR032675">
    <property type="entry name" value="LRR_dom_sf"/>
</dbReference>
<proteinExistence type="predicted"/>
<evidence type="ECO:0008006" key="3">
    <source>
        <dbReference type="Google" id="ProtNLM"/>
    </source>
</evidence>
<dbReference type="Proteomes" id="UP000218334">
    <property type="component" value="Unassembled WGS sequence"/>
</dbReference>
<dbReference type="AlphaFoldDB" id="A0A2H3ARA8"/>
<evidence type="ECO:0000313" key="1">
    <source>
        <dbReference type="EMBL" id="PBK60150.1"/>
    </source>
</evidence>
<evidence type="ECO:0000313" key="2">
    <source>
        <dbReference type="Proteomes" id="UP000218334"/>
    </source>
</evidence>